<dbReference type="OrthoDB" id="2937103at2759"/>
<evidence type="ECO:0008006" key="4">
    <source>
        <dbReference type="Google" id="ProtNLM"/>
    </source>
</evidence>
<evidence type="ECO:0000313" key="3">
    <source>
        <dbReference type="Proteomes" id="UP000623467"/>
    </source>
</evidence>
<comment type="caution">
    <text evidence="2">The sequence shown here is derived from an EMBL/GenBank/DDBJ whole genome shotgun (WGS) entry which is preliminary data.</text>
</comment>
<keyword evidence="3" id="KW-1185">Reference proteome</keyword>
<name>A0A8H7D709_9AGAR</name>
<evidence type="ECO:0000313" key="2">
    <source>
        <dbReference type="EMBL" id="KAF7361183.1"/>
    </source>
</evidence>
<gene>
    <name evidence="2" type="ORF">MSAN_01150200</name>
</gene>
<dbReference type="EMBL" id="JACAZH010000008">
    <property type="protein sequence ID" value="KAF7361183.1"/>
    <property type="molecule type" value="Genomic_DNA"/>
</dbReference>
<feature type="compositionally biased region" description="Low complexity" evidence="1">
    <location>
        <begin position="351"/>
        <end position="364"/>
    </location>
</feature>
<protein>
    <recommendedName>
        <fullName evidence="4">HNH nuclease domain-containing protein</fullName>
    </recommendedName>
</protein>
<dbReference type="AlphaFoldDB" id="A0A8H7D709"/>
<sequence>MMRLPPVAPRPPAVAQILRAARPVLIFHPAQKTWPILSFPVFPSSPENGSIGFPLGAVLDACYAVAFNRRGRLVEKDSLALVADESFALESLPDNLLVVGDYLFYTVGENGQQEEDYEICSRFINWVPPAVIPSRWQGGELDEEQSNIDLQVSKSEVSVTVKDLDSYKCIITGVGESLNSSHVVPRGERPWWCRHEDIISSYSPGRRAGIADLNSIYNRISLRVDLEELLDLGYFLLVPYGGKIVAVVVNVTAQTLAYSCHLREVNFPDRIPRPYLFIRFIWSVLRKNAAALEIYAKARRKLKQPTTASIQEKTPDEEDESMEWEASTRSGDDHEGTGSSNRSGSKERWSDSGSSGGQARSGAAGRLTESYLKILEAQDAALTARGTLTMDDERAGRYPGFSAIERLKMAYWQAHPEISAVGGLDTAESPPEIPGNE</sequence>
<feature type="region of interest" description="Disordered" evidence="1">
    <location>
        <begin position="305"/>
        <end position="364"/>
    </location>
</feature>
<accession>A0A8H7D709</accession>
<dbReference type="Proteomes" id="UP000623467">
    <property type="component" value="Unassembled WGS sequence"/>
</dbReference>
<proteinExistence type="predicted"/>
<organism evidence="2 3">
    <name type="scientific">Mycena sanguinolenta</name>
    <dbReference type="NCBI Taxonomy" id="230812"/>
    <lineage>
        <taxon>Eukaryota</taxon>
        <taxon>Fungi</taxon>
        <taxon>Dikarya</taxon>
        <taxon>Basidiomycota</taxon>
        <taxon>Agaricomycotina</taxon>
        <taxon>Agaricomycetes</taxon>
        <taxon>Agaricomycetidae</taxon>
        <taxon>Agaricales</taxon>
        <taxon>Marasmiineae</taxon>
        <taxon>Mycenaceae</taxon>
        <taxon>Mycena</taxon>
    </lineage>
</organism>
<reference evidence="2" key="1">
    <citation type="submission" date="2020-05" db="EMBL/GenBank/DDBJ databases">
        <title>Mycena genomes resolve the evolution of fungal bioluminescence.</title>
        <authorList>
            <person name="Tsai I.J."/>
        </authorList>
    </citation>
    <scope>NUCLEOTIDE SEQUENCE</scope>
    <source>
        <strain evidence="2">160909Yilan</strain>
    </source>
</reference>
<evidence type="ECO:0000256" key="1">
    <source>
        <dbReference type="SAM" id="MobiDB-lite"/>
    </source>
</evidence>